<dbReference type="EMBL" id="FOSB01000007">
    <property type="protein sequence ID" value="SFK08550.1"/>
    <property type="molecule type" value="Genomic_DNA"/>
</dbReference>
<sequence length="119" mass="13707">MREMKEQLYALETTLLKEEVRKSAERLNELIADDFVEYASTGEIYDKGNILSRLPKEDDPGITMRNFEVKYLSPASALTTFTIFIESKQKHSLRSSVWILNDGKWQMTFHQGTVTNIGT</sequence>
<reference evidence="3" key="1">
    <citation type="submission" date="2016-10" db="EMBL/GenBank/DDBJ databases">
        <authorList>
            <person name="Varghese N."/>
            <person name="Submissions S."/>
        </authorList>
    </citation>
    <scope>NUCLEOTIDE SEQUENCE [LARGE SCALE GENOMIC DNA]</scope>
    <source>
        <strain evidence="3">CGMCC 1.3704</strain>
    </source>
</reference>
<accession>A0A1I3WMI0</accession>
<dbReference type="SUPFAM" id="SSF54427">
    <property type="entry name" value="NTF2-like"/>
    <property type="match status" value="1"/>
</dbReference>
<dbReference type="AlphaFoldDB" id="A0A1I3WMI0"/>
<gene>
    <name evidence="2" type="ORF">SAMN04487936_10732</name>
</gene>
<dbReference type="InterPro" id="IPR032710">
    <property type="entry name" value="NTF2-like_dom_sf"/>
</dbReference>
<dbReference type="Proteomes" id="UP000183557">
    <property type="component" value="Unassembled WGS sequence"/>
</dbReference>
<dbReference type="InterPro" id="IPR027843">
    <property type="entry name" value="DUF4440"/>
</dbReference>
<dbReference type="RefSeq" id="WP_075036965.1">
    <property type="nucleotide sequence ID" value="NZ_FOSB01000007.1"/>
</dbReference>
<organism evidence="2 3">
    <name type="scientific">Halobacillus dabanensis</name>
    <dbReference type="NCBI Taxonomy" id="240302"/>
    <lineage>
        <taxon>Bacteria</taxon>
        <taxon>Bacillati</taxon>
        <taxon>Bacillota</taxon>
        <taxon>Bacilli</taxon>
        <taxon>Bacillales</taxon>
        <taxon>Bacillaceae</taxon>
        <taxon>Halobacillus</taxon>
    </lineage>
</organism>
<dbReference type="OrthoDB" id="121974at2"/>
<evidence type="ECO:0000313" key="3">
    <source>
        <dbReference type="Proteomes" id="UP000183557"/>
    </source>
</evidence>
<keyword evidence="3" id="KW-1185">Reference proteome</keyword>
<evidence type="ECO:0000313" key="2">
    <source>
        <dbReference type="EMBL" id="SFK08550.1"/>
    </source>
</evidence>
<protein>
    <recommendedName>
        <fullName evidence="1">DUF4440 domain-containing protein</fullName>
    </recommendedName>
</protein>
<dbReference type="Pfam" id="PF14534">
    <property type="entry name" value="DUF4440"/>
    <property type="match status" value="1"/>
</dbReference>
<proteinExistence type="predicted"/>
<feature type="domain" description="DUF4440" evidence="1">
    <location>
        <begin position="10"/>
        <end position="107"/>
    </location>
</feature>
<name>A0A1I3WMI0_HALDA</name>
<evidence type="ECO:0000259" key="1">
    <source>
        <dbReference type="Pfam" id="PF14534"/>
    </source>
</evidence>
<dbReference type="Gene3D" id="3.10.450.50">
    <property type="match status" value="1"/>
</dbReference>